<evidence type="ECO:0000256" key="1">
    <source>
        <dbReference type="SAM" id="MobiDB-lite"/>
    </source>
</evidence>
<evidence type="ECO:0000313" key="4">
    <source>
        <dbReference type="Proteomes" id="UP000762676"/>
    </source>
</evidence>
<feature type="region of interest" description="Disordered" evidence="1">
    <location>
        <begin position="45"/>
        <end position="74"/>
    </location>
</feature>
<keyword evidence="4" id="KW-1185">Reference proteome</keyword>
<dbReference type="EMBL" id="BMAT01004062">
    <property type="protein sequence ID" value="GFR67373.1"/>
    <property type="molecule type" value="Genomic_DNA"/>
</dbReference>
<feature type="transmembrane region" description="Helical" evidence="2">
    <location>
        <begin position="79"/>
        <end position="104"/>
    </location>
</feature>
<accession>A0AAV4F1Z6</accession>
<evidence type="ECO:0000256" key="2">
    <source>
        <dbReference type="SAM" id="Phobius"/>
    </source>
</evidence>
<protein>
    <submittedName>
        <fullName evidence="3">Uncharacterized protein</fullName>
    </submittedName>
</protein>
<dbReference type="Proteomes" id="UP000762676">
    <property type="component" value="Unassembled WGS sequence"/>
</dbReference>
<comment type="caution">
    <text evidence="3">The sequence shown here is derived from an EMBL/GenBank/DDBJ whole genome shotgun (WGS) entry which is preliminary data.</text>
</comment>
<feature type="compositionally biased region" description="Basic and acidic residues" evidence="1">
    <location>
        <begin position="45"/>
        <end position="60"/>
    </location>
</feature>
<keyword evidence="2" id="KW-0812">Transmembrane</keyword>
<keyword evidence="2" id="KW-1133">Transmembrane helix</keyword>
<feature type="compositionally biased region" description="Low complexity" evidence="1">
    <location>
        <begin position="61"/>
        <end position="74"/>
    </location>
</feature>
<organism evidence="3 4">
    <name type="scientific">Elysia marginata</name>
    <dbReference type="NCBI Taxonomy" id="1093978"/>
    <lineage>
        <taxon>Eukaryota</taxon>
        <taxon>Metazoa</taxon>
        <taxon>Spiralia</taxon>
        <taxon>Lophotrochozoa</taxon>
        <taxon>Mollusca</taxon>
        <taxon>Gastropoda</taxon>
        <taxon>Heterobranchia</taxon>
        <taxon>Euthyneura</taxon>
        <taxon>Panpulmonata</taxon>
        <taxon>Sacoglossa</taxon>
        <taxon>Placobranchoidea</taxon>
        <taxon>Plakobranchidae</taxon>
        <taxon>Elysia</taxon>
    </lineage>
</organism>
<reference evidence="3 4" key="1">
    <citation type="journal article" date="2021" name="Elife">
        <title>Chloroplast acquisition without the gene transfer in kleptoplastic sea slugs, Plakobranchus ocellatus.</title>
        <authorList>
            <person name="Maeda T."/>
            <person name="Takahashi S."/>
            <person name="Yoshida T."/>
            <person name="Shimamura S."/>
            <person name="Takaki Y."/>
            <person name="Nagai Y."/>
            <person name="Toyoda A."/>
            <person name="Suzuki Y."/>
            <person name="Arimoto A."/>
            <person name="Ishii H."/>
            <person name="Satoh N."/>
            <person name="Nishiyama T."/>
            <person name="Hasebe M."/>
            <person name="Maruyama T."/>
            <person name="Minagawa J."/>
            <person name="Obokata J."/>
            <person name="Shigenobu S."/>
        </authorList>
    </citation>
    <scope>NUCLEOTIDE SEQUENCE [LARGE SCALE GENOMIC DNA]</scope>
</reference>
<dbReference type="AlphaFoldDB" id="A0AAV4F1Z6"/>
<proteinExistence type="predicted"/>
<keyword evidence="2" id="KW-0472">Membrane</keyword>
<gene>
    <name evidence="3" type="ORF">ElyMa_001996000</name>
</gene>
<sequence>MQKETKHNYLNVVNRIGKDMPKRFISNKFMRLWWGFGRKKSIAEKIDEGDGETEWERSESLDSSNSSSRSSSRGISGSIVLVVVVVVVVVAAAAAVVVVVVVVVEVVFVAAAEATVAAAAVVW</sequence>
<evidence type="ECO:0000313" key="3">
    <source>
        <dbReference type="EMBL" id="GFR67373.1"/>
    </source>
</evidence>
<name>A0AAV4F1Z6_9GAST</name>